<organism evidence="1 2">
    <name type="scientific">Duganella qianjiadongensis</name>
    <dbReference type="NCBI Taxonomy" id="2692176"/>
    <lineage>
        <taxon>Bacteria</taxon>
        <taxon>Pseudomonadati</taxon>
        <taxon>Pseudomonadota</taxon>
        <taxon>Betaproteobacteria</taxon>
        <taxon>Burkholderiales</taxon>
        <taxon>Oxalobacteraceae</taxon>
        <taxon>Telluria group</taxon>
        <taxon>Duganella</taxon>
    </lineage>
</organism>
<gene>
    <name evidence="1" type="ORF">GTP27_18225</name>
</gene>
<evidence type="ECO:0000313" key="1">
    <source>
        <dbReference type="EMBL" id="MYM41257.1"/>
    </source>
</evidence>
<protein>
    <recommendedName>
        <fullName evidence="3">Alpha/beta hydrolase</fullName>
    </recommendedName>
</protein>
<dbReference type="SUPFAM" id="SSF53474">
    <property type="entry name" value="alpha/beta-Hydrolases"/>
    <property type="match status" value="1"/>
</dbReference>
<name>A0ABW9VRC9_9BURK</name>
<evidence type="ECO:0008006" key="3">
    <source>
        <dbReference type="Google" id="ProtNLM"/>
    </source>
</evidence>
<reference evidence="1 2" key="1">
    <citation type="submission" date="2019-12" db="EMBL/GenBank/DDBJ databases">
        <title>Novel species isolated from a subtropical stream in China.</title>
        <authorList>
            <person name="Lu H."/>
        </authorList>
    </citation>
    <scope>NUCLEOTIDE SEQUENCE [LARGE SCALE GENOMIC DNA]</scope>
    <source>
        <strain evidence="1 2">CY13W</strain>
    </source>
</reference>
<accession>A0ABW9VRC9</accession>
<dbReference type="Gene3D" id="3.40.50.1820">
    <property type="entry name" value="alpha/beta hydrolase"/>
    <property type="match status" value="1"/>
</dbReference>
<evidence type="ECO:0000313" key="2">
    <source>
        <dbReference type="Proteomes" id="UP000478090"/>
    </source>
</evidence>
<proteinExistence type="predicted"/>
<dbReference type="InterPro" id="IPR029058">
    <property type="entry name" value="AB_hydrolase_fold"/>
</dbReference>
<comment type="caution">
    <text evidence="1">The sequence shown here is derived from an EMBL/GenBank/DDBJ whole genome shotgun (WGS) entry which is preliminary data.</text>
</comment>
<dbReference type="EMBL" id="WWCM01000015">
    <property type="protein sequence ID" value="MYM41257.1"/>
    <property type="molecule type" value="Genomic_DNA"/>
</dbReference>
<keyword evidence="2" id="KW-1185">Reference proteome</keyword>
<sequence length="569" mass="63482">MADGQHLPLDPFNARKCASGFCTPLADQRTQVVHIPPTEVIPIIFIPGIMGSNLRMSAKRQVLLKKNNNIAWRVDSDYETSLFIGLTAGERQKQLDPSETCVDTYDEGQSETGDPSETALKRNNGVKLRKVFQQHIPNNFGVLLTADPSGSKRRKTHLEKALERGWGEILFDSYGALLQLLEKHLKEPMCSESELSEWWKNTLVQVDPKKWGAVSPTDLPQLKDTEIIAALAQRWFPTHAMGYNWLESNSISGIKISERITALISKYNNTVYKCEKVILITHSMGGLTARAAMHPAIGKIENSVHGVIHGAMPALGAGTAYKRMRCGFEGYSLSIVRNVLGATGAEVTSVLANAPGGLELLPSKAYGNGWLQVMHENQLIFALPQNGDPYSEIYKLKDKWFRLLKEEWINPGLLGERNINRSFALLDEAKTFHEKLNGYFHPNSYAVYGADRKKAAWGNVTWQLDFEVTPKENLDLCVSIDNGIGEIYFTQELALKKLSTDLGPFKADLATAQDPGDETVAICSSDSQRKFCKAVFRQTGYEHQESFKDEKSIAATFYSLIKIIQSIKR</sequence>
<dbReference type="Proteomes" id="UP000478090">
    <property type="component" value="Unassembled WGS sequence"/>
</dbReference>
<dbReference type="RefSeq" id="WP_161040583.1">
    <property type="nucleotide sequence ID" value="NZ_WWCM01000015.1"/>
</dbReference>